<organism evidence="1 2">
    <name type="scientific">Faecalibacterium duncaniae (strain DSM 17677 / JCM 31915 / A2-165)</name>
    <name type="common">Faecalibacterium prausnitzii</name>
    <dbReference type="NCBI Taxonomy" id="411483"/>
    <lineage>
        <taxon>Bacteria</taxon>
        <taxon>Bacillati</taxon>
        <taxon>Bacillota</taxon>
        <taxon>Clostridia</taxon>
        <taxon>Eubacteriales</taxon>
        <taxon>Oscillospiraceae</taxon>
        <taxon>Faecalibacterium</taxon>
    </lineage>
</organism>
<dbReference type="EMBL" id="ACOP02000004">
    <property type="protein sequence ID" value="EEU98073.1"/>
    <property type="molecule type" value="Genomic_DNA"/>
</dbReference>
<comment type="caution">
    <text evidence="1">The sequence shown here is derived from an EMBL/GenBank/DDBJ whole genome shotgun (WGS) entry which is preliminary data.</text>
</comment>
<reference evidence="1" key="1">
    <citation type="submission" date="2009-08" db="EMBL/GenBank/DDBJ databases">
        <authorList>
            <person name="Weinstock G."/>
            <person name="Sodergren E."/>
            <person name="Clifton S."/>
            <person name="Fulton L."/>
            <person name="Fulton B."/>
            <person name="Courtney L."/>
            <person name="Fronick C."/>
            <person name="Harrison M."/>
            <person name="Strong C."/>
            <person name="Farmer C."/>
            <person name="Delahaunty K."/>
            <person name="Markovic C."/>
            <person name="Hall O."/>
            <person name="Minx P."/>
            <person name="Tomlinson C."/>
            <person name="Mitreva M."/>
            <person name="Nelson J."/>
            <person name="Hou S."/>
            <person name="Wollam A."/>
            <person name="Pepin K.H."/>
            <person name="Johnson M."/>
            <person name="Bhonagiri V."/>
            <person name="Nash W.E."/>
            <person name="Warren W."/>
            <person name="Chinwalla A."/>
            <person name="Mardis E.R."/>
            <person name="Wilson R.K."/>
        </authorList>
    </citation>
    <scope>NUCLEOTIDE SEQUENCE [LARGE SCALE GENOMIC DNA]</scope>
    <source>
        <strain evidence="1">A2-165</strain>
    </source>
</reference>
<dbReference type="AlphaFoldDB" id="C7H205"/>
<gene>
    <name evidence="1" type="ORF">FAEPRAA2165_00297</name>
</gene>
<protein>
    <submittedName>
        <fullName evidence="1">Uncharacterized protein</fullName>
    </submittedName>
</protein>
<sequence length="185" mass="19870">MKRHPAYYEKHNKTTGGPDMKMLKKLAALILAATMVLVLFTACGGDTAQSPEAQAENQVMSAINANRPEGKKLENNAQCRAIASQSIDEAANGDLNFSLNLFGYSSKVWFKIDGPKDGKCAATFVTTFDYDGTKLNKFVQKIAEGGNLGNVNIAQSTKWTQVGVVVKAVNGQTYMAISVAIDTNA</sequence>
<keyword evidence="2" id="KW-1185">Reference proteome</keyword>
<name>C7H205_FAED2</name>
<proteinExistence type="predicted"/>
<dbReference type="STRING" id="411483.FAEPRAA2165_00297"/>
<accession>C7H205</accession>
<dbReference type="HOGENOM" id="CLU_1658212_0_0_9"/>
<evidence type="ECO:0000313" key="2">
    <source>
        <dbReference type="Proteomes" id="UP000004619"/>
    </source>
</evidence>
<evidence type="ECO:0000313" key="1">
    <source>
        <dbReference type="EMBL" id="EEU98073.1"/>
    </source>
</evidence>
<dbReference type="Proteomes" id="UP000004619">
    <property type="component" value="Unassembled WGS sequence"/>
</dbReference>